<dbReference type="Pfam" id="PF02776">
    <property type="entry name" value="TPP_enzyme_N"/>
    <property type="match status" value="1"/>
</dbReference>
<dbReference type="FunFam" id="3.40.50.970:FF:000007">
    <property type="entry name" value="Acetolactate synthase"/>
    <property type="match status" value="1"/>
</dbReference>
<dbReference type="InterPro" id="IPR011766">
    <property type="entry name" value="TPP_enzyme_TPP-bd"/>
</dbReference>
<keyword evidence="5 10" id="KW-0808">Transferase</keyword>
<dbReference type="PANTHER" id="PTHR18968:SF13">
    <property type="entry name" value="ACETOLACTATE SYNTHASE CATALYTIC SUBUNIT, MITOCHONDRIAL"/>
    <property type="match status" value="1"/>
</dbReference>
<evidence type="ECO:0000256" key="7">
    <source>
        <dbReference type="ARBA" id="ARBA00022842"/>
    </source>
</evidence>
<evidence type="ECO:0000259" key="11">
    <source>
        <dbReference type="Pfam" id="PF00205"/>
    </source>
</evidence>
<evidence type="ECO:0000256" key="4">
    <source>
        <dbReference type="ARBA" id="ARBA00022605"/>
    </source>
</evidence>
<evidence type="ECO:0000313" key="15">
    <source>
        <dbReference type="Proteomes" id="UP000288215"/>
    </source>
</evidence>
<evidence type="ECO:0000256" key="1">
    <source>
        <dbReference type="ARBA" id="ARBA00004974"/>
    </source>
</evidence>
<comment type="caution">
    <text evidence="14">The sequence shown here is derived from an EMBL/GenBank/DDBJ whole genome shotgun (WGS) entry which is preliminary data.</text>
</comment>
<dbReference type="GO" id="GO:0030976">
    <property type="term" value="F:thiamine pyrophosphate binding"/>
    <property type="evidence" value="ECO:0007669"/>
    <property type="project" value="UniProtKB-UniRule"/>
</dbReference>
<dbReference type="InterPro" id="IPR039368">
    <property type="entry name" value="AHAS_TPP"/>
</dbReference>
<keyword evidence="9 10" id="KW-0100">Branched-chain amino acid biosynthesis</keyword>
<dbReference type="GO" id="GO:0003984">
    <property type="term" value="F:acetolactate synthase activity"/>
    <property type="evidence" value="ECO:0007669"/>
    <property type="project" value="UniProtKB-EC"/>
</dbReference>
<feature type="domain" description="Thiamine pyrophosphate enzyme N-terminal TPP-binding" evidence="13">
    <location>
        <begin position="4"/>
        <end position="121"/>
    </location>
</feature>
<proteinExistence type="inferred from homology"/>
<comment type="pathway">
    <text evidence="2 10">Amino-acid biosynthesis; L-valine biosynthesis; L-valine from pyruvate: step 1/4.</text>
</comment>
<dbReference type="InterPro" id="IPR012000">
    <property type="entry name" value="Thiamin_PyroP_enz_cen_dom"/>
</dbReference>
<evidence type="ECO:0000259" key="12">
    <source>
        <dbReference type="Pfam" id="PF02775"/>
    </source>
</evidence>
<dbReference type="InterPro" id="IPR045229">
    <property type="entry name" value="TPP_enz"/>
</dbReference>
<dbReference type="InterPro" id="IPR012846">
    <property type="entry name" value="Acetolactate_synth_lsu"/>
</dbReference>
<dbReference type="SUPFAM" id="SSF52518">
    <property type="entry name" value="Thiamin diphosphate-binding fold (THDP-binding)"/>
    <property type="match status" value="2"/>
</dbReference>
<dbReference type="PROSITE" id="PS00187">
    <property type="entry name" value="TPP_ENZYMES"/>
    <property type="match status" value="1"/>
</dbReference>
<dbReference type="EMBL" id="RXGA01000002">
    <property type="protein sequence ID" value="RWX73735.1"/>
    <property type="molecule type" value="Genomic_DNA"/>
</dbReference>
<name>A0A3S3SSC8_METS7</name>
<dbReference type="PANTHER" id="PTHR18968">
    <property type="entry name" value="THIAMINE PYROPHOSPHATE ENZYMES"/>
    <property type="match status" value="1"/>
</dbReference>
<accession>A0A3S3SSC8</accession>
<keyword evidence="6 10" id="KW-0479">Metal-binding</keyword>
<gene>
    <name evidence="14" type="ORF">Metus_0514</name>
</gene>
<organism evidence="14 15">
    <name type="scientific">Methanosuratincola subterraneus</name>
    <dbReference type="NCBI Taxonomy" id="2593994"/>
    <lineage>
        <taxon>Archaea</taxon>
        <taxon>Thermoproteota</taxon>
        <taxon>Methanosuratincolia</taxon>
        <taxon>Candidatus Methanomethylicales</taxon>
        <taxon>Candidatus Methanomethylicaceae</taxon>
        <taxon>Candidatus Methanosuratincola (ex Vanwonterghem et al. 2016)</taxon>
    </lineage>
</organism>
<protein>
    <recommendedName>
        <fullName evidence="10">Acetolactate synthase</fullName>
        <ecNumber evidence="10">2.2.1.6</ecNumber>
    </recommendedName>
</protein>
<evidence type="ECO:0000256" key="3">
    <source>
        <dbReference type="ARBA" id="ARBA00007812"/>
    </source>
</evidence>
<dbReference type="InterPro" id="IPR000399">
    <property type="entry name" value="TPP-bd_CS"/>
</dbReference>
<keyword evidence="8 10" id="KW-0786">Thiamine pyrophosphate</keyword>
<dbReference type="GO" id="GO:0000287">
    <property type="term" value="F:magnesium ion binding"/>
    <property type="evidence" value="ECO:0007669"/>
    <property type="project" value="UniProtKB-UniRule"/>
</dbReference>
<dbReference type="EC" id="2.2.1.6" evidence="10"/>
<dbReference type="InterPro" id="IPR012001">
    <property type="entry name" value="Thiamin_PyroP_enz_TPP-bd_dom"/>
</dbReference>
<dbReference type="GO" id="GO:0050660">
    <property type="term" value="F:flavin adenine dinucleotide binding"/>
    <property type="evidence" value="ECO:0007669"/>
    <property type="project" value="InterPro"/>
</dbReference>
<dbReference type="Gene3D" id="3.40.50.1220">
    <property type="entry name" value="TPP-binding domain"/>
    <property type="match status" value="1"/>
</dbReference>
<comment type="catalytic activity">
    <reaction evidence="10">
        <text>2 pyruvate + H(+) = (2S)-2-acetolactate + CO2</text>
        <dbReference type="Rhea" id="RHEA:25249"/>
        <dbReference type="ChEBI" id="CHEBI:15361"/>
        <dbReference type="ChEBI" id="CHEBI:15378"/>
        <dbReference type="ChEBI" id="CHEBI:16526"/>
        <dbReference type="ChEBI" id="CHEBI:58476"/>
        <dbReference type="EC" id="2.2.1.6"/>
    </reaction>
</comment>
<dbReference type="NCBIfam" id="TIGR00118">
    <property type="entry name" value="acolac_lg"/>
    <property type="match status" value="1"/>
</dbReference>
<dbReference type="Pfam" id="PF00205">
    <property type="entry name" value="TPP_enzyme_M"/>
    <property type="match status" value="1"/>
</dbReference>
<dbReference type="GO" id="GO:0009097">
    <property type="term" value="P:isoleucine biosynthetic process"/>
    <property type="evidence" value="ECO:0007669"/>
    <property type="project" value="UniProtKB-UniPathway"/>
</dbReference>
<dbReference type="Pfam" id="PF02775">
    <property type="entry name" value="TPP_enzyme_C"/>
    <property type="match status" value="1"/>
</dbReference>
<dbReference type="CDD" id="cd07035">
    <property type="entry name" value="TPP_PYR_POX_like"/>
    <property type="match status" value="1"/>
</dbReference>
<evidence type="ECO:0000256" key="9">
    <source>
        <dbReference type="ARBA" id="ARBA00023304"/>
    </source>
</evidence>
<evidence type="ECO:0000256" key="10">
    <source>
        <dbReference type="RuleBase" id="RU003591"/>
    </source>
</evidence>
<evidence type="ECO:0000259" key="13">
    <source>
        <dbReference type="Pfam" id="PF02776"/>
    </source>
</evidence>
<dbReference type="InterPro" id="IPR029061">
    <property type="entry name" value="THDP-binding"/>
</dbReference>
<dbReference type="GO" id="GO:0005948">
    <property type="term" value="C:acetolactate synthase complex"/>
    <property type="evidence" value="ECO:0007669"/>
    <property type="project" value="TreeGrafter"/>
</dbReference>
<dbReference type="UniPathway" id="UPA00047">
    <property type="reaction ID" value="UER00055"/>
</dbReference>
<comment type="pathway">
    <text evidence="1 10">Amino-acid biosynthesis; L-isoleucine biosynthesis; L-isoleucine from 2-oxobutanoate: step 1/4.</text>
</comment>
<dbReference type="FunFam" id="3.40.50.1220:FF:000008">
    <property type="entry name" value="Acetolactate synthase"/>
    <property type="match status" value="1"/>
</dbReference>
<keyword evidence="7 10" id="KW-0460">Magnesium</keyword>
<comment type="cofactor">
    <cofactor evidence="10">
        <name>thiamine diphosphate</name>
        <dbReference type="ChEBI" id="CHEBI:58937"/>
    </cofactor>
    <text evidence="10">Binds 1 thiamine pyrophosphate per subunit.</text>
</comment>
<comment type="similarity">
    <text evidence="3 10">Belongs to the TPP enzyme family.</text>
</comment>
<dbReference type="SUPFAM" id="SSF52467">
    <property type="entry name" value="DHS-like NAD/FAD-binding domain"/>
    <property type="match status" value="1"/>
</dbReference>
<feature type="domain" description="Thiamine pyrophosphate enzyme central" evidence="11">
    <location>
        <begin position="197"/>
        <end position="331"/>
    </location>
</feature>
<dbReference type="Gene3D" id="3.40.50.970">
    <property type="match status" value="2"/>
</dbReference>
<dbReference type="InterPro" id="IPR029035">
    <property type="entry name" value="DHS-like_NAD/FAD-binding_dom"/>
</dbReference>
<feature type="domain" description="Thiamine pyrophosphate enzyme TPP-binding" evidence="12">
    <location>
        <begin position="394"/>
        <end position="542"/>
    </location>
</feature>
<evidence type="ECO:0000313" key="14">
    <source>
        <dbReference type="EMBL" id="RWX73735.1"/>
    </source>
</evidence>
<sequence>MRVSGAKALVEALKDEKVEVIFGIPGGSTIPFYDALYECAEKGDLRHILARHEQCAAHMADGYARAKGIPGVCTATSGPGATNLVTGIAVAHMDSSPVVAITGQVPRSMIGKDAFQEADIVGIVTPITKYAFQITRASEIPDTVRAAFMLANTNRKGPVLVDIPKDVFYEEVDYMEAEKVRIGGYVVKSGDPHPYSIKRAVGLILESERPLIIAGGGVIASNASAELVRLAETMPAPVATTLMGKGAIPEVHPLSLGMIGMHGKGEANMAAEEADLIIAVGMRFNDRTVGRMEKFGENARIIHIDIDPAEIGKNLGVDVPIVADARKAIAAIADRLLEVGIRKKENEWSKRIAELKEKYKEFYNSEEAKGSLSPKRIMKILRACIPERSIITTGVGQNQMWAALHFQVLEPRTFITSGGLGAMGFGFPASLGVKVACPERPVFNIDGDGSFLMTEQDLATAVVERIPTVTLVMDNRVLGMVRQWQCMFCDKRYSETDLGAVPDFAKLAEAYGAEGIRVESYSELESAIRRSVSAEMPVVIDVPVSQDEKVLPMVPPGKTLREVVWFG</sequence>
<dbReference type="GO" id="GO:0044272">
    <property type="term" value="P:sulfur compound biosynthetic process"/>
    <property type="evidence" value="ECO:0007669"/>
    <property type="project" value="UniProtKB-ARBA"/>
</dbReference>
<dbReference type="CDD" id="cd02015">
    <property type="entry name" value="TPP_AHAS"/>
    <property type="match status" value="1"/>
</dbReference>
<evidence type="ECO:0000256" key="5">
    <source>
        <dbReference type="ARBA" id="ARBA00022679"/>
    </source>
</evidence>
<dbReference type="Proteomes" id="UP000288215">
    <property type="component" value="Unassembled WGS sequence"/>
</dbReference>
<dbReference type="AlphaFoldDB" id="A0A3S3SSC8"/>
<evidence type="ECO:0000256" key="6">
    <source>
        <dbReference type="ARBA" id="ARBA00022723"/>
    </source>
</evidence>
<comment type="cofactor">
    <cofactor evidence="10">
        <name>Mg(2+)</name>
        <dbReference type="ChEBI" id="CHEBI:18420"/>
    </cofactor>
    <text evidence="10">Binds 1 Mg(2+) ion per subunit.</text>
</comment>
<dbReference type="UniPathway" id="UPA00049">
    <property type="reaction ID" value="UER00059"/>
</dbReference>
<reference evidence="14 15" key="1">
    <citation type="submission" date="2018-12" db="EMBL/GenBank/DDBJ databases">
        <title>The complete genome of the methanogenic archaea of the candidate phylum Verstraetearchaeota, obtained from the metagenome of underground thermal water.</title>
        <authorList>
            <person name="Kadnikov V.V."/>
            <person name="Mardanov A.V."/>
            <person name="Beletsky A.V."/>
            <person name="Karnachuk O.V."/>
            <person name="Ravin N.V."/>
        </authorList>
    </citation>
    <scope>NUCLEOTIDE SEQUENCE [LARGE SCALE GENOMIC DNA]</scope>
    <source>
        <strain evidence="14">Ch88</strain>
    </source>
</reference>
<evidence type="ECO:0000256" key="8">
    <source>
        <dbReference type="ARBA" id="ARBA00023052"/>
    </source>
</evidence>
<keyword evidence="4 10" id="KW-0028">Amino-acid biosynthesis</keyword>
<dbReference type="GO" id="GO:0009099">
    <property type="term" value="P:L-valine biosynthetic process"/>
    <property type="evidence" value="ECO:0007669"/>
    <property type="project" value="UniProtKB-UniPathway"/>
</dbReference>
<evidence type="ECO:0000256" key="2">
    <source>
        <dbReference type="ARBA" id="ARBA00005025"/>
    </source>
</evidence>